<organism evidence="1 2">
    <name type="scientific">Snodgrassella communis</name>
    <dbReference type="NCBI Taxonomy" id="2946699"/>
    <lineage>
        <taxon>Bacteria</taxon>
        <taxon>Pseudomonadati</taxon>
        <taxon>Pseudomonadota</taxon>
        <taxon>Betaproteobacteria</taxon>
        <taxon>Neisseriales</taxon>
        <taxon>Neisseriaceae</taxon>
        <taxon>Snodgrassella</taxon>
    </lineage>
</organism>
<proteinExistence type="predicted"/>
<protein>
    <submittedName>
        <fullName evidence="1">Uncharacterized protein</fullName>
    </submittedName>
</protein>
<gene>
    <name evidence="1" type="ORF">SALWKB29_2195</name>
</gene>
<dbReference type="AlphaFoldDB" id="A0A066TJK8"/>
<name>A0A066TJK8_9NEIS</name>
<accession>A0A066TJK8</accession>
<evidence type="ECO:0000313" key="1">
    <source>
        <dbReference type="EMBL" id="KDN13773.1"/>
    </source>
</evidence>
<sequence length="124" mass="14697">MNLFEECKEALKEDFQIIEGKTLKKVSDILYQFPLVKGNIVWSDLKFKDFNNFNDILMLDNLENKKAYVIADDREIPVFKTNLFLIDKNIYDVLALSPKLFIFNNEMIIQPLFPSDTYRFAFKK</sequence>
<keyword evidence="2" id="KW-1185">Reference proteome</keyword>
<evidence type="ECO:0000313" key="2">
    <source>
        <dbReference type="Proteomes" id="UP000027170"/>
    </source>
</evidence>
<comment type="caution">
    <text evidence="1">The sequence shown here is derived from an EMBL/GenBank/DDBJ whole genome shotgun (WGS) entry which is preliminary data.</text>
</comment>
<dbReference type="Proteomes" id="UP000027170">
    <property type="component" value="Unassembled WGS sequence"/>
</dbReference>
<dbReference type="RefSeq" id="WP_037405229.1">
    <property type="nucleotide sequence ID" value="NZ_JFZV01000026.1"/>
</dbReference>
<dbReference type="CDD" id="cd20693">
    <property type="entry name" value="CdiI_EcoliA0-like"/>
    <property type="match status" value="1"/>
</dbReference>
<dbReference type="EMBL" id="JFZV01000026">
    <property type="protein sequence ID" value="KDN13773.1"/>
    <property type="molecule type" value="Genomic_DNA"/>
</dbReference>
<dbReference type="InterPro" id="IPR049585">
    <property type="entry name" value="CdiI_EcoliA0-like"/>
</dbReference>
<reference evidence="1 2" key="1">
    <citation type="submission" date="2014-03" db="EMBL/GenBank/DDBJ databases">
        <title>The genomes of two eusocial bee gut symbionts.</title>
        <authorList>
            <person name="Kwong W.K."/>
            <person name="Engel P."/>
            <person name="Koch H."/>
            <person name="Moran N.A."/>
        </authorList>
    </citation>
    <scope>NUCLEOTIDE SEQUENCE [LARGE SCALE GENOMIC DNA]</scope>
    <source>
        <strain evidence="2">wkB29</strain>
    </source>
</reference>
<dbReference type="eggNOG" id="ENOG5032ER2">
    <property type="taxonomic scope" value="Bacteria"/>
</dbReference>
<dbReference type="Pfam" id="PF24172">
    <property type="entry name" value="CdiI_ImmP"/>
    <property type="match status" value="1"/>
</dbReference>